<reference evidence="2 3" key="1">
    <citation type="journal article" date="2024" name="BMC Genomics">
        <title>De novo assembly and annotation of Popillia japonica's genome with initial clues to its potential as an invasive pest.</title>
        <authorList>
            <person name="Cucini C."/>
            <person name="Boschi S."/>
            <person name="Funari R."/>
            <person name="Cardaioli E."/>
            <person name="Iannotti N."/>
            <person name="Marturano G."/>
            <person name="Paoli F."/>
            <person name="Bruttini M."/>
            <person name="Carapelli A."/>
            <person name="Frati F."/>
            <person name="Nardi F."/>
        </authorList>
    </citation>
    <scope>NUCLEOTIDE SEQUENCE [LARGE SCALE GENOMIC DNA]</scope>
    <source>
        <strain evidence="2">DMR45628</strain>
    </source>
</reference>
<proteinExistence type="predicted"/>
<dbReference type="Proteomes" id="UP001458880">
    <property type="component" value="Unassembled WGS sequence"/>
</dbReference>
<dbReference type="InterPro" id="IPR054722">
    <property type="entry name" value="PolX-like_BBD"/>
</dbReference>
<evidence type="ECO:0000259" key="1">
    <source>
        <dbReference type="Pfam" id="PF22936"/>
    </source>
</evidence>
<accession>A0AAW1ICX6</accession>
<dbReference type="Pfam" id="PF22936">
    <property type="entry name" value="Pol_BBD"/>
    <property type="match status" value="1"/>
</dbReference>
<sequence>MQAHKAEKKSCNFCEKDSHLAVDCWIKKNRESKEASKKGKRDVSPEENAFIGISKKLEASDWCMDTGASEHMSWERSLFKTLNTIQTEKKVKIGDGSVLEVTGIGNIEIGSIKWGETH</sequence>
<dbReference type="AlphaFoldDB" id="A0AAW1ICX6"/>
<feature type="domain" description="Retrovirus-related Pol polyprotein from transposon TNT 1-94-like beta-barrel" evidence="1">
    <location>
        <begin position="62"/>
        <end position="110"/>
    </location>
</feature>
<evidence type="ECO:0000313" key="2">
    <source>
        <dbReference type="EMBL" id="KAK9687530.1"/>
    </source>
</evidence>
<protein>
    <recommendedName>
        <fullName evidence="1">Retrovirus-related Pol polyprotein from transposon TNT 1-94-like beta-barrel domain-containing protein</fullName>
    </recommendedName>
</protein>
<name>A0AAW1ICX6_POPJA</name>
<organism evidence="2 3">
    <name type="scientific">Popillia japonica</name>
    <name type="common">Japanese beetle</name>
    <dbReference type="NCBI Taxonomy" id="7064"/>
    <lineage>
        <taxon>Eukaryota</taxon>
        <taxon>Metazoa</taxon>
        <taxon>Ecdysozoa</taxon>
        <taxon>Arthropoda</taxon>
        <taxon>Hexapoda</taxon>
        <taxon>Insecta</taxon>
        <taxon>Pterygota</taxon>
        <taxon>Neoptera</taxon>
        <taxon>Endopterygota</taxon>
        <taxon>Coleoptera</taxon>
        <taxon>Polyphaga</taxon>
        <taxon>Scarabaeiformia</taxon>
        <taxon>Scarabaeidae</taxon>
        <taxon>Rutelinae</taxon>
        <taxon>Popillia</taxon>
    </lineage>
</organism>
<gene>
    <name evidence="2" type="ORF">QE152_g36191</name>
</gene>
<evidence type="ECO:0000313" key="3">
    <source>
        <dbReference type="Proteomes" id="UP001458880"/>
    </source>
</evidence>
<keyword evidence="3" id="KW-1185">Reference proteome</keyword>
<dbReference type="EMBL" id="JASPKY010000635">
    <property type="protein sequence ID" value="KAK9687530.1"/>
    <property type="molecule type" value="Genomic_DNA"/>
</dbReference>
<comment type="caution">
    <text evidence="2">The sequence shown here is derived from an EMBL/GenBank/DDBJ whole genome shotgun (WGS) entry which is preliminary data.</text>
</comment>